<dbReference type="AlphaFoldDB" id="A0A9W8TJ09"/>
<gene>
    <name evidence="2" type="ORF">NPX13_g7969</name>
</gene>
<organism evidence="2 3">
    <name type="scientific">Xylaria arbuscula</name>
    <dbReference type="NCBI Taxonomy" id="114810"/>
    <lineage>
        <taxon>Eukaryota</taxon>
        <taxon>Fungi</taxon>
        <taxon>Dikarya</taxon>
        <taxon>Ascomycota</taxon>
        <taxon>Pezizomycotina</taxon>
        <taxon>Sordariomycetes</taxon>
        <taxon>Xylariomycetidae</taxon>
        <taxon>Xylariales</taxon>
        <taxon>Xylariaceae</taxon>
        <taxon>Xylaria</taxon>
    </lineage>
</organism>
<dbReference type="EMBL" id="JANPWZ010001665">
    <property type="protein sequence ID" value="KAJ3564080.1"/>
    <property type="molecule type" value="Genomic_DNA"/>
</dbReference>
<protein>
    <submittedName>
        <fullName evidence="2">Uncharacterized protein</fullName>
    </submittedName>
</protein>
<sequence length="1046" mass="116362">MYLDQRDLNLLRSQSKMLYEVSTTMETWQQGKYGRCLSFCDCATLADVRKMWAFYSVEQKGAESTRFKGRFQSALDKAKAKRQNTANPNQSRINAAGFRSASPAHIGCLEDLNALNQHYWKYGTTDLKADVRLTSTYPNPAFLTLGDGALIHYGLDPLLGFHLAAVDAPLDSTATIVNQLQRREKYAALAQAEFYEWMASYREQCQRNNIKVQFSIGDAVSFAHTLRHKSITSENTAHWYRDRYGVCPLVLDGPDYALGARGPVEFDVIDTSNLCDHLGSLTLLTATSPLLRDDVSAVLYTEVLAKNHKDYRDVLDQVLCGHVPTLSTLLGLFPVEYWTNTSPISIGDEMILDTLMAGLSRSQMFLRTSWKRALCIGSTTTTTPLPPKIPIWFDPKLLAKTLYGVYVHMFLDEDWAHRLSNLDLKALEKSALVWYQRSSFVSFLRLVQTRVTCNWDAVMESTMDLIEGRSNAPMGMNYYQELNVYLYMLGVFSTDPMKRWSKRNEDPTPTPFLSPVKPINGKWGDLRDWENIPPVVCITLMIPRNKLTVFTNMDLQRLGTPPVHCLLQGSGGWRTSGWQNIFPACQLAFGAVSTFGKPYSDSYEISVQEDDEGWGGTSPLIASFFAPTFLLLQQPQDVQVVFGVHNSMATVAVFLHKLGPMFGPVKTGAKPSLIAAVDPRTGAMTSLIGRLDIVSSDLKLTLTSGCEVKKSIVSPCEIAISPGESPPLGLCFPVFVKQSSQKLRIARRSSYVEVVVQVAECSEWMTYPDSMFPVHPQPGKPVNCNTPYLNLQKCPVIQITQHSRLKWLVPYLLLAMSARERALREREDLPRSAGEKVRLDFKETIFSIFVQFAGLQGTKSRVFCLNNAAHGGVHVIILASALRLDLTNRAVVLDCAVLPLYDALMPDIMGSLAKLQGFGVVVVQVNDAELRLWRHALPAYVERCRDWIHRDDCEYAISGSIPLNTGNGKRVLCSCSSGKFPPNFINNVPGWNGLSKYAVRATVSPAFWAPFAEDIYSPDLGNLGKKNAADVGKTSVDGGSNGLESA</sequence>
<comment type="caution">
    <text evidence="2">The sequence shown here is derived from an EMBL/GenBank/DDBJ whole genome shotgun (WGS) entry which is preliminary data.</text>
</comment>
<feature type="region of interest" description="Disordered" evidence="1">
    <location>
        <begin position="1027"/>
        <end position="1046"/>
    </location>
</feature>
<evidence type="ECO:0000256" key="1">
    <source>
        <dbReference type="SAM" id="MobiDB-lite"/>
    </source>
</evidence>
<keyword evidence="3" id="KW-1185">Reference proteome</keyword>
<evidence type="ECO:0000313" key="3">
    <source>
        <dbReference type="Proteomes" id="UP001148614"/>
    </source>
</evidence>
<name>A0A9W8TJ09_9PEZI</name>
<reference evidence="2" key="1">
    <citation type="submission" date="2022-07" db="EMBL/GenBank/DDBJ databases">
        <title>Genome Sequence of Xylaria arbuscula.</title>
        <authorList>
            <person name="Buettner E."/>
        </authorList>
    </citation>
    <scope>NUCLEOTIDE SEQUENCE</scope>
    <source>
        <strain evidence="2">VT107</strain>
    </source>
</reference>
<dbReference type="Proteomes" id="UP001148614">
    <property type="component" value="Unassembled WGS sequence"/>
</dbReference>
<dbReference type="VEuPathDB" id="FungiDB:F4678DRAFT_471001"/>
<proteinExistence type="predicted"/>
<evidence type="ECO:0000313" key="2">
    <source>
        <dbReference type="EMBL" id="KAJ3564080.1"/>
    </source>
</evidence>
<accession>A0A9W8TJ09</accession>